<feature type="chain" id="PRO_5026283157" evidence="1">
    <location>
        <begin position="27"/>
        <end position="470"/>
    </location>
</feature>
<proteinExistence type="predicted"/>
<dbReference type="EMBL" id="ML977173">
    <property type="protein sequence ID" value="KAF1983690.1"/>
    <property type="molecule type" value="Genomic_DNA"/>
</dbReference>
<feature type="signal peptide" evidence="1">
    <location>
        <begin position="1"/>
        <end position="26"/>
    </location>
</feature>
<dbReference type="Proteomes" id="UP000800041">
    <property type="component" value="Unassembled WGS sequence"/>
</dbReference>
<reference evidence="2" key="1">
    <citation type="journal article" date="2020" name="Stud. Mycol.">
        <title>101 Dothideomycetes genomes: a test case for predicting lifestyles and emergence of pathogens.</title>
        <authorList>
            <person name="Haridas S."/>
            <person name="Albert R."/>
            <person name="Binder M."/>
            <person name="Bloem J."/>
            <person name="Labutti K."/>
            <person name="Salamov A."/>
            <person name="Andreopoulos B."/>
            <person name="Baker S."/>
            <person name="Barry K."/>
            <person name="Bills G."/>
            <person name="Bluhm B."/>
            <person name="Cannon C."/>
            <person name="Castanera R."/>
            <person name="Culley D."/>
            <person name="Daum C."/>
            <person name="Ezra D."/>
            <person name="Gonzalez J."/>
            <person name="Henrissat B."/>
            <person name="Kuo A."/>
            <person name="Liang C."/>
            <person name="Lipzen A."/>
            <person name="Lutzoni F."/>
            <person name="Magnuson J."/>
            <person name="Mondo S."/>
            <person name="Nolan M."/>
            <person name="Ohm R."/>
            <person name="Pangilinan J."/>
            <person name="Park H.-J."/>
            <person name="Ramirez L."/>
            <person name="Alfaro M."/>
            <person name="Sun H."/>
            <person name="Tritt A."/>
            <person name="Yoshinaga Y."/>
            <person name="Zwiers L.-H."/>
            <person name="Turgeon B."/>
            <person name="Goodwin S."/>
            <person name="Spatafora J."/>
            <person name="Crous P."/>
            <person name="Grigoriev I."/>
        </authorList>
    </citation>
    <scope>NUCLEOTIDE SEQUENCE</scope>
    <source>
        <strain evidence="2">CBS 113979</strain>
    </source>
</reference>
<evidence type="ECO:0000256" key="1">
    <source>
        <dbReference type="SAM" id="SignalP"/>
    </source>
</evidence>
<evidence type="ECO:0000313" key="2">
    <source>
        <dbReference type="EMBL" id="KAF1983690.1"/>
    </source>
</evidence>
<organism evidence="2 3">
    <name type="scientific">Aulographum hederae CBS 113979</name>
    <dbReference type="NCBI Taxonomy" id="1176131"/>
    <lineage>
        <taxon>Eukaryota</taxon>
        <taxon>Fungi</taxon>
        <taxon>Dikarya</taxon>
        <taxon>Ascomycota</taxon>
        <taxon>Pezizomycotina</taxon>
        <taxon>Dothideomycetes</taxon>
        <taxon>Pleosporomycetidae</taxon>
        <taxon>Aulographales</taxon>
        <taxon>Aulographaceae</taxon>
    </lineage>
</organism>
<dbReference type="OrthoDB" id="3944128at2759"/>
<gene>
    <name evidence="2" type="ORF">K402DRAFT_456419</name>
</gene>
<name>A0A6G1GSC7_9PEZI</name>
<dbReference type="AlphaFoldDB" id="A0A6G1GSC7"/>
<sequence length="470" mass="50803">MFAIPLFQIVCSALTFFFCFNKFTRAAAVPNGTVTPTPTITTPPGASLVTFTFIETDPPTTILESAWIWTVLPSTGSGPAYASSCSSAWMSYDSVRKSFASGQELSFSTTVTVKTETGSRMSSSVSTTHECNDQITYESTSYGANMTTFTTPLTQTLTDFGAAGNFWTTFSAPQPTCTINPFDCRSMWSSWSSVIEEDPKGSSTSVYPPCQTVEQDCGKCTIVGGYVELMYFPVPSTSRDMCASTPSAKPIFFTTSVGTASRPLTTPPPILPQNTTSVPSTVIGNQTYYANSVYLSLAFVSAGNTCNPTLGAVHTSVLLSLPTSSLSSVRYPNLFDRAYPFNYGDLNEPVPWSAVYGAVQYYGKNSSGQTITMGDYSPQLVVPEQLRGLDDEWKDCVLDLEGLYDPPRTLRPAGVIRPPRALKEREAVPESVVTPAPRVHGVMRKRNAVPGLAFESPWAAETPAARPWKG</sequence>
<accession>A0A6G1GSC7</accession>
<keyword evidence="1" id="KW-0732">Signal</keyword>
<protein>
    <submittedName>
        <fullName evidence="2">Uncharacterized protein</fullName>
    </submittedName>
</protein>
<keyword evidence="3" id="KW-1185">Reference proteome</keyword>
<evidence type="ECO:0000313" key="3">
    <source>
        <dbReference type="Proteomes" id="UP000800041"/>
    </source>
</evidence>